<dbReference type="InterPro" id="IPR052159">
    <property type="entry name" value="Competence_DNA_uptake"/>
</dbReference>
<feature type="transmembrane region" description="Helical" evidence="6">
    <location>
        <begin position="454"/>
        <end position="474"/>
    </location>
</feature>
<dbReference type="EMBL" id="CP118868">
    <property type="protein sequence ID" value="WEG35436.1"/>
    <property type="molecule type" value="Genomic_DNA"/>
</dbReference>
<keyword evidence="4 6" id="KW-1133">Transmembrane helix</keyword>
<dbReference type="InterPro" id="IPR025405">
    <property type="entry name" value="DUF4131"/>
</dbReference>
<dbReference type="InterPro" id="IPR004477">
    <property type="entry name" value="ComEC_N"/>
</dbReference>
<keyword evidence="5 6" id="KW-0472">Membrane</keyword>
<keyword evidence="2" id="KW-1003">Cell membrane</keyword>
<feature type="transmembrane region" description="Helical" evidence="6">
    <location>
        <begin position="363"/>
        <end position="384"/>
    </location>
</feature>
<evidence type="ECO:0000256" key="3">
    <source>
        <dbReference type="ARBA" id="ARBA00022692"/>
    </source>
</evidence>
<evidence type="ECO:0000313" key="9">
    <source>
        <dbReference type="EMBL" id="WEG35436.1"/>
    </source>
</evidence>
<evidence type="ECO:0000259" key="7">
    <source>
        <dbReference type="Pfam" id="PF03772"/>
    </source>
</evidence>
<feature type="transmembrane region" description="Helical" evidence="6">
    <location>
        <begin position="305"/>
        <end position="325"/>
    </location>
</feature>
<dbReference type="Proteomes" id="UP001220478">
    <property type="component" value="Chromosome"/>
</dbReference>
<comment type="subcellular location">
    <subcellularLocation>
        <location evidence="1">Cell membrane</location>
        <topology evidence="1">Multi-pass membrane protein</topology>
    </subcellularLocation>
</comment>
<keyword evidence="3 6" id="KW-0812">Transmembrane</keyword>
<evidence type="ECO:0000256" key="5">
    <source>
        <dbReference type="ARBA" id="ARBA00023136"/>
    </source>
</evidence>
<reference evidence="9 10" key="1">
    <citation type="submission" date="2023-02" db="EMBL/GenBank/DDBJ databases">
        <title>Novel Oscillospiraceae bacterial genomes.</title>
        <authorList>
            <person name="Srinivasan S."/>
            <person name="Austin M.N."/>
            <person name="Fiedler T.L."/>
            <person name="Strenk S.M."/>
            <person name="Agnew K.J."/>
            <person name="Nagana Gowda G.A."/>
            <person name="Raftery D."/>
            <person name="Beamer M.A."/>
            <person name="Achilles S.L."/>
            <person name="Wiesenfeld H.C."/>
            <person name="Fredricks D.N."/>
            <person name="Hillier S.L."/>
        </authorList>
    </citation>
    <scope>NUCLEOTIDE SEQUENCE [LARGE SCALE GENOMIC DNA]</scope>
    <source>
        <strain evidence="9 10">CHIC02 1186E3-8</strain>
    </source>
</reference>
<evidence type="ECO:0000256" key="2">
    <source>
        <dbReference type="ARBA" id="ARBA00022475"/>
    </source>
</evidence>
<name>A0ABY8C498_9FIRM</name>
<evidence type="ECO:0000256" key="6">
    <source>
        <dbReference type="SAM" id="Phobius"/>
    </source>
</evidence>
<evidence type="ECO:0000256" key="1">
    <source>
        <dbReference type="ARBA" id="ARBA00004651"/>
    </source>
</evidence>
<evidence type="ECO:0000256" key="4">
    <source>
        <dbReference type="ARBA" id="ARBA00022989"/>
    </source>
</evidence>
<feature type="transmembrane region" description="Helical" evidence="6">
    <location>
        <begin position="29"/>
        <end position="50"/>
    </location>
</feature>
<dbReference type="Pfam" id="PF03772">
    <property type="entry name" value="Competence"/>
    <property type="match status" value="1"/>
</dbReference>
<dbReference type="Pfam" id="PF13567">
    <property type="entry name" value="DUF4131"/>
    <property type="match status" value="1"/>
</dbReference>
<feature type="transmembrane region" description="Helical" evidence="6">
    <location>
        <begin position="481"/>
        <end position="505"/>
    </location>
</feature>
<feature type="transmembrane region" description="Helical" evidence="6">
    <location>
        <begin position="424"/>
        <end position="442"/>
    </location>
</feature>
<feature type="domain" description="DUF4131" evidence="8">
    <location>
        <begin position="37"/>
        <end position="206"/>
    </location>
</feature>
<feature type="transmembrane region" description="Helical" evidence="6">
    <location>
        <begin position="525"/>
        <end position="542"/>
    </location>
</feature>
<protein>
    <submittedName>
        <fullName evidence="9">ComEC/Rec2 family competence protein</fullName>
    </submittedName>
</protein>
<dbReference type="RefSeq" id="WP_315571533.1">
    <property type="nucleotide sequence ID" value="NZ_CP118868.1"/>
</dbReference>
<gene>
    <name evidence="9" type="ORF">PYS61_05770</name>
</gene>
<keyword evidence="10" id="KW-1185">Reference proteome</keyword>
<sequence>MKAVRIPLLFALIAYYELTRTFIRSGSSKISLLSASLILTLSVAMSLFAYRQRQRPCTGKEQKRTEKNSFVISIAGNIAVFLILFFLYQNNYWKQQKIYHMYASDFKAANANADYETEIDVVSENLLTEAGRLYTVQAESLDGLRLKLDLPVDLLQGKKREDIAAGTLLRLNGKMSIPQNTFKFAEKDYLSGQGIYAKISVKKISKIQKRLPFYWRLKQAVYRLQNFHAAWYKLLAHSLSSADAGLLQAVCWAEGTYLSKGDKTAFKQAGIIHVLVASGQHAHLVLLVICLIVEAVNIRWGQRRILTTLILTLFACFYWTQVAFWRAVIQLCLAEVTKVCRRNYSKIKLLFYGNGLLLLWRPYLINNFSFHLSLTACLSIYLFLPYWQKIQNKKTEEEDYRKLREKDLTVTFSPYAVRDCLQPLFNKLIASLFCLACVQTVYSYCGLLESKLTLAFILGNIIILPQMTLLCLLFQMLSLIYLLLFVFCRQNLYFIPAIFQHLLHYLRLNLHWVNSFTLSLPERKYIIAAALVLLLFTYYRYYLKSTIRAEKDHWLRYLIITFGGLIFSLAFCA</sequence>
<proteinExistence type="predicted"/>
<organism evidence="9 10">
    <name type="scientific">Amygdalobacter indicium</name>
    <dbReference type="NCBI Taxonomy" id="3029272"/>
    <lineage>
        <taxon>Bacteria</taxon>
        <taxon>Bacillati</taxon>
        <taxon>Bacillota</taxon>
        <taxon>Clostridia</taxon>
        <taxon>Eubacteriales</taxon>
        <taxon>Oscillospiraceae</taxon>
        <taxon>Amygdalobacter</taxon>
    </lineage>
</organism>
<accession>A0ABY8C498</accession>
<feature type="transmembrane region" description="Helical" evidence="6">
    <location>
        <begin position="270"/>
        <end position="293"/>
    </location>
</feature>
<dbReference type="NCBIfam" id="TIGR00360">
    <property type="entry name" value="ComEC_N-term"/>
    <property type="match status" value="1"/>
</dbReference>
<feature type="domain" description="ComEC/Rec2-related protein" evidence="7">
    <location>
        <begin position="256"/>
        <end position="538"/>
    </location>
</feature>
<dbReference type="PANTHER" id="PTHR30619:SF7">
    <property type="entry name" value="BETA-LACTAMASE DOMAIN PROTEIN"/>
    <property type="match status" value="1"/>
</dbReference>
<feature type="transmembrane region" description="Helical" evidence="6">
    <location>
        <begin position="554"/>
        <end position="571"/>
    </location>
</feature>
<evidence type="ECO:0000259" key="8">
    <source>
        <dbReference type="Pfam" id="PF13567"/>
    </source>
</evidence>
<dbReference type="PANTHER" id="PTHR30619">
    <property type="entry name" value="DNA INTERNALIZATION/COMPETENCE PROTEIN COMEC/REC2"/>
    <property type="match status" value="1"/>
</dbReference>
<evidence type="ECO:0000313" key="10">
    <source>
        <dbReference type="Proteomes" id="UP001220478"/>
    </source>
</evidence>
<feature type="transmembrane region" description="Helical" evidence="6">
    <location>
        <begin position="70"/>
        <end position="88"/>
    </location>
</feature>